<feature type="non-terminal residue" evidence="2">
    <location>
        <position position="1"/>
    </location>
</feature>
<proteinExistence type="predicted"/>
<evidence type="ECO:0000256" key="1">
    <source>
        <dbReference type="SAM" id="Phobius"/>
    </source>
</evidence>
<comment type="caution">
    <text evidence="2">The sequence shown here is derived from an EMBL/GenBank/DDBJ whole genome shotgun (WGS) entry which is preliminary data.</text>
</comment>
<name>A0A554LBR3_9BACT</name>
<evidence type="ECO:0000313" key="2">
    <source>
        <dbReference type="EMBL" id="TSC90321.1"/>
    </source>
</evidence>
<dbReference type="Proteomes" id="UP000318296">
    <property type="component" value="Unassembled WGS sequence"/>
</dbReference>
<keyword evidence="1" id="KW-0812">Transmembrane</keyword>
<reference evidence="2 3" key="1">
    <citation type="submission" date="2017-07" db="EMBL/GenBank/DDBJ databases">
        <title>Mechanisms for carbon and nitrogen cycling indicate functional differentiation within the Candidate Phyla Radiation.</title>
        <authorList>
            <person name="Danczak R.E."/>
            <person name="Johnston M.D."/>
            <person name="Kenah C."/>
            <person name="Slattery M."/>
            <person name="Wrighton K.C."/>
            <person name="Wilkins M.J."/>
        </authorList>
    </citation>
    <scope>NUCLEOTIDE SEQUENCE [LARGE SCALE GENOMIC DNA]</scope>
    <source>
        <strain evidence="2">Licking1014_96</strain>
    </source>
</reference>
<gene>
    <name evidence="2" type="ORF">CEN92_478</name>
</gene>
<dbReference type="AlphaFoldDB" id="A0A554LBR3"/>
<organism evidence="2 3">
    <name type="scientific">Candidatus Berkelbacteria bacterium Licking1014_96</name>
    <dbReference type="NCBI Taxonomy" id="2017149"/>
    <lineage>
        <taxon>Bacteria</taxon>
        <taxon>Candidatus Berkelbacteria</taxon>
    </lineage>
</organism>
<evidence type="ECO:0000313" key="3">
    <source>
        <dbReference type="Proteomes" id="UP000318296"/>
    </source>
</evidence>
<sequence length="45" mass="4820">LAIIDSTKSVGLWLSATSWLVIAGVLGIRAIYFSVCGCECCKNEK</sequence>
<keyword evidence="1" id="KW-0472">Membrane</keyword>
<feature type="transmembrane region" description="Helical" evidence="1">
    <location>
        <begin position="12"/>
        <end position="32"/>
    </location>
</feature>
<keyword evidence="1" id="KW-1133">Transmembrane helix</keyword>
<accession>A0A554LBR3</accession>
<protein>
    <submittedName>
        <fullName evidence="2">Uncharacterized protein</fullName>
    </submittedName>
</protein>
<dbReference type="EMBL" id="VMGH01000084">
    <property type="protein sequence ID" value="TSC90321.1"/>
    <property type="molecule type" value="Genomic_DNA"/>
</dbReference>